<evidence type="ECO:0000313" key="2">
    <source>
        <dbReference type="Proteomes" id="UP001434883"/>
    </source>
</evidence>
<protein>
    <recommendedName>
        <fullName evidence="3">SWIM-type domain-containing protein</fullName>
    </recommendedName>
</protein>
<evidence type="ECO:0008006" key="3">
    <source>
        <dbReference type="Google" id="ProtNLM"/>
    </source>
</evidence>
<proteinExistence type="predicted"/>
<organism evidence="1 2">
    <name type="scientific">Xenoophorus captivus</name>
    <dbReference type="NCBI Taxonomy" id="1517983"/>
    <lineage>
        <taxon>Eukaryota</taxon>
        <taxon>Metazoa</taxon>
        <taxon>Chordata</taxon>
        <taxon>Craniata</taxon>
        <taxon>Vertebrata</taxon>
        <taxon>Euteleostomi</taxon>
        <taxon>Actinopterygii</taxon>
        <taxon>Neopterygii</taxon>
        <taxon>Teleostei</taxon>
        <taxon>Neoteleostei</taxon>
        <taxon>Acanthomorphata</taxon>
        <taxon>Ovalentaria</taxon>
        <taxon>Atherinomorphae</taxon>
        <taxon>Cyprinodontiformes</taxon>
        <taxon>Goodeidae</taxon>
        <taxon>Xenoophorus</taxon>
    </lineage>
</organism>
<name>A0ABV0QU05_9TELE</name>
<comment type="caution">
    <text evidence="1">The sequence shown here is derived from an EMBL/GenBank/DDBJ whole genome shotgun (WGS) entry which is preliminary data.</text>
</comment>
<keyword evidence="2" id="KW-1185">Reference proteome</keyword>
<evidence type="ECO:0000313" key="1">
    <source>
        <dbReference type="EMBL" id="MEQ2199324.1"/>
    </source>
</evidence>
<reference evidence="1 2" key="1">
    <citation type="submission" date="2021-06" db="EMBL/GenBank/DDBJ databases">
        <authorList>
            <person name="Palmer J.M."/>
        </authorList>
    </citation>
    <scope>NUCLEOTIDE SEQUENCE [LARGE SCALE GENOMIC DNA]</scope>
    <source>
        <strain evidence="1 2">XC_2019</strain>
        <tissue evidence="1">Muscle</tissue>
    </source>
</reference>
<dbReference type="Proteomes" id="UP001434883">
    <property type="component" value="Unassembled WGS sequence"/>
</dbReference>
<dbReference type="EMBL" id="JAHRIN010025231">
    <property type="protein sequence ID" value="MEQ2199324.1"/>
    <property type="molecule type" value="Genomic_DNA"/>
</dbReference>
<accession>A0ABV0QU05</accession>
<sequence length="99" mass="11385">MQYELFAWTFSSNTETSVSIYSENLYVTAQDCSFCLTQVRSPVLPPSKPAINCTWGFNVQLICQQRFNVCCMCLCHQHWQKFVLLPLCNHVLELICSLA</sequence>
<gene>
    <name evidence="1" type="ORF">XENOCAPTIV_010205</name>
</gene>